<name>A0A1W2TQ90_ROSNE</name>
<gene>
    <name evidence="2" type="ORF">SAMD00023353_4800830</name>
</gene>
<proteinExistence type="predicted"/>
<keyword evidence="3" id="KW-1185">Reference proteome</keyword>
<feature type="compositionally biased region" description="Low complexity" evidence="1">
    <location>
        <begin position="30"/>
        <end position="42"/>
    </location>
</feature>
<dbReference type="OrthoDB" id="3508416at2759"/>
<sequence length="323" mass="35004">MSNRHNNNNNNRRRGRRHLEGPWRPGMVLPSATPASPTRATAPVASVSRPVAPAGRPNAAAAAAAVADVPVSPNYRGNLDNPRNLSADIPAGENCATWWTNLREGEREEGGAYRALFDSMRGIGAVSHAVISPRGGGHSGAAAKVEFFERAAVDRLLARWRAGRLRVAGRVPHVALNRVRVAAHSSADPRDPDGPPGSRVLRVGGDPRVVSVANLSAVLAHPKTRVLYGLERAGVVVDDGRRGGARGGEQQRRQQEQQEQQREPGVIDGRVYVEVEFRFASYAVQALRARDIFMAYGRRAGLSDLERALWGEVVCYFARDPCE</sequence>
<evidence type="ECO:0000313" key="2">
    <source>
        <dbReference type="EMBL" id="GAP90603.2"/>
    </source>
</evidence>
<organism evidence="2">
    <name type="scientific">Rosellinia necatrix</name>
    <name type="common">White root-rot fungus</name>
    <dbReference type="NCBI Taxonomy" id="77044"/>
    <lineage>
        <taxon>Eukaryota</taxon>
        <taxon>Fungi</taxon>
        <taxon>Dikarya</taxon>
        <taxon>Ascomycota</taxon>
        <taxon>Pezizomycotina</taxon>
        <taxon>Sordariomycetes</taxon>
        <taxon>Xylariomycetidae</taxon>
        <taxon>Xylariales</taxon>
        <taxon>Xylariaceae</taxon>
        <taxon>Rosellinia</taxon>
    </lineage>
</organism>
<feature type="region of interest" description="Disordered" evidence="1">
    <location>
        <begin position="239"/>
        <end position="263"/>
    </location>
</feature>
<dbReference type="AlphaFoldDB" id="A0A1W2TQ90"/>
<feature type="compositionally biased region" description="Low complexity" evidence="1">
    <location>
        <begin position="1"/>
        <end position="10"/>
    </location>
</feature>
<evidence type="ECO:0000256" key="1">
    <source>
        <dbReference type="SAM" id="MobiDB-lite"/>
    </source>
</evidence>
<feature type="region of interest" description="Disordered" evidence="1">
    <location>
        <begin position="1"/>
        <end position="42"/>
    </location>
</feature>
<dbReference type="EMBL" id="DF977493">
    <property type="protein sequence ID" value="GAP90603.2"/>
    <property type="molecule type" value="Genomic_DNA"/>
</dbReference>
<dbReference type="Proteomes" id="UP000054516">
    <property type="component" value="Unassembled WGS sequence"/>
</dbReference>
<feature type="compositionally biased region" description="Basic and acidic residues" evidence="1">
    <location>
        <begin position="249"/>
        <end position="262"/>
    </location>
</feature>
<evidence type="ECO:0000313" key="3">
    <source>
        <dbReference type="Proteomes" id="UP000054516"/>
    </source>
</evidence>
<protein>
    <submittedName>
        <fullName evidence="2">Uncharacterized protein</fullName>
    </submittedName>
</protein>
<accession>A0A1W2TQ90</accession>
<reference evidence="2" key="1">
    <citation type="submission" date="2016-03" db="EMBL/GenBank/DDBJ databases">
        <title>Draft genome sequence of Rosellinia necatrix.</title>
        <authorList>
            <person name="Kanematsu S."/>
        </authorList>
    </citation>
    <scope>NUCLEOTIDE SEQUENCE [LARGE SCALE GENOMIC DNA]</scope>
    <source>
        <strain evidence="2">W97</strain>
    </source>
</reference>